<dbReference type="NCBIfam" id="TIGR01358">
    <property type="entry name" value="DAHP_synth_II"/>
    <property type="match status" value="1"/>
</dbReference>
<dbReference type="EC" id="4.1.1.48" evidence="11"/>
<feature type="compositionally biased region" description="Polar residues" evidence="14">
    <location>
        <begin position="257"/>
        <end position="267"/>
    </location>
</feature>
<dbReference type="GO" id="GO:0004425">
    <property type="term" value="F:indole-3-glycerol-phosphate synthase activity"/>
    <property type="evidence" value="ECO:0007669"/>
    <property type="project" value="UniProtKB-UniRule"/>
</dbReference>
<dbReference type="FunFam" id="3.20.20.70:FF:000024">
    <property type="entry name" value="Indole-3-glycerol phosphate synthase"/>
    <property type="match status" value="1"/>
</dbReference>
<evidence type="ECO:0000256" key="13">
    <source>
        <dbReference type="RuleBase" id="RU363071"/>
    </source>
</evidence>
<dbReference type="Pfam" id="PF00218">
    <property type="entry name" value="IGPS"/>
    <property type="match status" value="1"/>
</dbReference>
<dbReference type="HAMAP" id="MF_00134_B">
    <property type="entry name" value="IGPS_B"/>
    <property type="match status" value="1"/>
</dbReference>
<dbReference type="CDD" id="cd00331">
    <property type="entry name" value="IGPS"/>
    <property type="match status" value="1"/>
</dbReference>
<feature type="binding site" evidence="12">
    <location>
        <position position="358"/>
    </location>
    <ligand>
        <name>Mn(2+)</name>
        <dbReference type="ChEBI" id="CHEBI:29035"/>
    </ligand>
</feature>
<evidence type="ECO:0000313" key="17">
    <source>
        <dbReference type="Proteomes" id="UP000014062"/>
    </source>
</evidence>
<dbReference type="SUPFAM" id="SSF51366">
    <property type="entry name" value="Ribulose-phoshate binding barrel"/>
    <property type="match status" value="1"/>
</dbReference>
<sequence length="742" mass="79138">MSGILAGLVAEAESQTGRRRALRTEAKLTELAAAAPPARDFAAALREPGLAVIAEMKPRSPSKGPLTDDYRPAELARAYQGGGAHAVSVLTHEAGFGGSPDHLAVARAACELPVLRKDFVVDEYQILEARALGADALLLIVAALAPARLAALLARTRACGMEALVEVHDEREVDVALEAGADVIGVNHRDLRDFSIDRTLSARLRGRVGTGRVMVGESGVRGAPDARALEAAGVDAVLGRRTAHAGRGPRYHDQGTGRMTASDTYTQPRTAPAGTGTAAPGPTGPAADAGRGGWTPGSWRSRPAAQQPEWPDPGELRGVEDTLALRPPLVLPDEILDLRRSLAQVAAGEGFLLQAGDCAERFGSCTEAGVRGKLRVILQVAILLTYGSGLPVVKVGRIAGQFGKPRSRPTETVDGVELPVYRGDIVNGPESTAEARRPDAGRLLSAYHHASAALNVLRALTLGGYADLGQVHDWNQEFVRRSPAGQRYEKAADDITWALRFMSACGLDTRSQAALHQVQLYTSHEALLPQYEQALIRYDEKRRGWFDTSAHLLWIGDRTRGVDGAHVELLAGVDNPVGVKVGPTMGVDDLRELCERLDPDRAPGRLVLISRLGAGRGAELLPPLLRAVRDAGHAPVWACDPMHGNTFVSASGYKTRRLSDITTEVAEFFAVHREEGLHPGGIHLELTGDDVTECLGGDLDEVLDTHLASRYETACDPRLNAAQSIELAFGVARLLRELRGGA</sequence>
<keyword evidence="12" id="KW-0170">Cobalt</keyword>
<dbReference type="GO" id="GO:0000162">
    <property type="term" value="P:L-tryptophan biosynthetic process"/>
    <property type="evidence" value="ECO:0007669"/>
    <property type="project" value="UniProtKB-UniRule"/>
</dbReference>
<evidence type="ECO:0000256" key="4">
    <source>
        <dbReference type="ARBA" id="ARBA00008911"/>
    </source>
</evidence>
<dbReference type="GO" id="GO:0009423">
    <property type="term" value="P:chorismate biosynthetic process"/>
    <property type="evidence" value="ECO:0007669"/>
    <property type="project" value="UniProtKB-UniPathway"/>
</dbReference>
<comment type="cofactor">
    <cofactor evidence="12">
        <name>Mn(2+)</name>
        <dbReference type="ChEBI" id="CHEBI:29035"/>
    </cofactor>
    <cofactor evidence="12">
        <name>Co(2+)</name>
        <dbReference type="ChEBI" id="CHEBI:48828"/>
    </cofactor>
    <cofactor evidence="12">
        <name>Cd(2+)</name>
        <dbReference type="ChEBI" id="CHEBI:48775"/>
    </cofactor>
    <text evidence="12">Binds 1 divalent cation per subunit. The enzyme is active with manganese, cobalt or cadmium ions.</text>
</comment>
<evidence type="ECO:0000256" key="12">
    <source>
        <dbReference type="PIRSR" id="PIRSR602480-1"/>
    </source>
</evidence>
<dbReference type="InterPro" id="IPR013785">
    <property type="entry name" value="Aldolase_TIM"/>
</dbReference>
<dbReference type="Proteomes" id="UP000014062">
    <property type="component" value="Chromosome"/>
</dbReference>
<keyword evidence="12" id="KW-0464">Manganese</keyword>
<evidence type="ECO:0000256" key="1">
    <source>
        <dbReference type="ARBA" id="ARBA00001633"/>
    </source>
</evidence>
<keyword evidence="5 11" id="KW-0028">Amino-acid biosynthesis</keyword>
<evidence type="ECO:0000256" key="5">
    <source>
        <dbReference type="ARBA" id="ARBA00022605"/>
    </source>
</evidence>
<dbReference type="Pfam" id="PF01474">
    <property type="entry name" value="DAHP_synth_2"/>
    <property type="match status" value="1"/>
</dbReference>
<feature type="compositionally biased region" description="Low complexity" evidence="14">
    <location>
        <begin position="268"/>
        <end position="289"/>
    </location>
</feature>
<dbReference type="UniPathway" id="UPA00053">
    <property type="reaction ID" value="UER00084"/>
</dbReference>
<evidence type="ECO:0000256" key="10">
    <source>
        <dbReference type="ARBA" id="ARBA00023239"/>
    </source>
</evidence>
<dbReference type="PANTHER" id="PTHR21337">
    <property type="entry name" value="PHOSPHO-2-DEHYDRO-3-DEOXYHEPTONATE ALDOLASE 1, 2"/>
    <property type="match status" value="1"/>
</dbReference>
<reference evidence="17" key="1">
    <citation type="journal article" date="2013" name="Genome Biol. Evol.">
        <title>The genome sequence of Streptomyces lividans 66 reveals a novel tRNA-dependent peptide biosynthetic system within a metal-related genomic island.</title>
        <authorList>
            <person name="Cruz-Morales P."/>
            <person name="Vijgenboom E."/>
            <person name="Iruegas-Bocardo F."/>
            <person name="Girard G."/>
            <person name="Yanez-Guerra L.A."/>
            <person name="Ramos-Aboites H.E."/>
            <person name="Pernodet J.L."/>
            <person name="Anne J."/>
            <person name="van Wezel G.P."/>
            <person name="Barona-Gomez F."/>
        </authorList>
    </citation>
    <scope>NUCLEOTIDE SEQUENCE [LARGE SCALE GENOMIC DNA]</scope>
    <source>
        <strain evidence="17">1326</strain>
    </source>
</reference>
<dbReference type="AlphaFoldDB" id="A0A7U9HBN6"/>
<dbReference type="Gene3D" id="3.20.20.70">
    <property type="entry name" value="Aldolase class I"/>
    <property type="match status" value="2"/>
</dbReference>
<dbReference type="EMBL" id="CM001889">
    <property type="protein sequence ID" value="EOY48279.1"/>
    <property type="molecule type" value="Genomic_DNA"/>
</dbReference>
<name>A0A7U9HBN6_STRLI</name>
<comment type="pathway">
    <text evidence="13">Metabolic intermediate biosynthesis; chorismate biosynthesis; chorismate from D-erythrose 4-phosphate and phosphoenolpyruvate: step 1/7.</text>
</comment>
<dbReference type="PROSITE" id="PS00614">
    <property type="entry name" value="IGPS"/>
    <property type="match status" value="1"/>
</dbReference>
<comment type="catalytic activity">
    <reaction evidence="13">
        <text>D-erythrose 4-phosphate + phosphoenolpyruvate + H2O = 7-phospho-2-dehydro-3-deoxy-D-arabino-heptonate + phosphate</text>
        <dbReference type="Rhea" id="RHEA:14717"/>
        <dbReference type="ChEBI" id="CHEBI:15377"/>
        <dbReference type="ChEBI" id="CHEBI:16897"/>
        <dbReference type="ChEBI" id="CHEBI:43474"/>
        <dbReference type="ChEBI" id="CHEBI:58394"/>
        <dbReference type="ChEBI" id="CHEBI:58702"/>
        <dbReference type="EC" id="2.5.1.54"/>
    </reaction>
</comment>
<dbReference type="PANTHER" id="PTHR21337:SF0">
    <property type="entry name" value="PHOSPHO-2-DEHYDRO-3-DEOXYHEPTONATE ALDOLASE"/>
    <property type="match status" value="1"/>
</dbReference>
<evidence type="ECO:0000256" key="3">
    <source>
        <dbReference type="ARBA" id="ARBA00008737"/>
    </source>
</evidence>
<feature type="binding site" evidence="12">
    <location>
        <position position="611"/>
    </location>
    <ligand>
        <name>phosphoenolpyruvate</name>
        <dbReference type="ChEBI" id="CHEBI:58702"/>
    </ligand>
</feature>
<evidence type="ECO:0000259" key="15">
    <source>
        <dbReference type="Pfam" id="PF00218"/>
    </source>
</evidence>
<dbReference type="GO" id="GO:0003849">
    <property type="term" value="F:3-deoxy-7-phosphoheptulonate synthase activity"/>
    <property type="evidence" value="ECO:0007669"/>
    <property type="project" value="UniProtKB-EC"/>
</dbReference>
<feature type="region of interest" description="Disordered" evidence="14">
    <location>
        <begin position="243"/>
        <end position="317"/>
    </location>
</feature>
<keyword evidence="10 11" id="KW-0456">Lyase</keyword>
<gene>
    <name evidence="11" type="primary">trpC</name>
    <name evidence="16" type="ORF">SLI_3566</name>
</gene>
<keyword evidence="7 11" id="KW-0210">Decarboxylase</keyword>
<feature type="binding site" evidence="12">
    <location>
        <position position="643"/>
    </location>
    <ligand>
        <name>Mn(2+)</name>
        <dbReference type="ChEBI" id="CHEBI:29035"/>
    </ligand>
</feature>
<dbReference type="InterPro" id="IPR013798">
    <property type="entry name" value="Indole-3-glycerol_P_synth_dom"/>
</dbReference>
<feature type="binding site" evidence="12">
    <location>
        <position position="716"/>
    </location>
    <ligand>
        <name>Mn(2+)</name>
        <dbReference type="ChEBI" id="CHEBI:29035"/>
    </ligand>
</feature>
<dbReference type="InterPro" id="IPR002480">
    <property type="entry name" value="DAHP_synth_2"/>
</dbReference>
<keyword evidence="12" id="KW-0104">Cadmium</keyword>
<evidence type="ECO:0000256" key="11">
    <source>
        <dbReference type="HAMAP-Rule" id="MF_00134"/>
    </source>
</evidence>
<evidence type="ECO:0000313" key="16">
    <source>
        <dbReference type="EMBL" id="EOY48279.1"/>
    </source>
</evidence>
<feature type="domain" description="Indole-3-glycerol phosphate synthase" evidence="15">
    <location>
        <begin position="23"/>
        <end position="238"/>
    </location>
</feature>
<organism evidence="16 17">
    <name type="scientific">Streptomyces lividans 1326</name>
    <dbReference type="NCBI Taxonomy" id="1200984"/>
    <lineage>
        <taxon>Bacteria</taxon>
        <taxon>Bacillati</taxon>
        <taxon>Actinomycetota</taxon>
        <taxon>Actinomycetes</taxon>
        <taxon>Kitasatosporales</taxon>
        <taxon>Streptomycetaceae</taxon>
        <taxon>Streptomyces</taxon>
    </lineage>
</organism>
<comment type="pathway">
    <text evidence="2 11">Amino-acid biosynthesis; L-tryptophan biosynthesis; L-tryptophan from chorismate: step 4/5.</text>
</comment>
<dbReference type="InterPro" id="IPR001468">
    <property type="entry name" value="Indole-3-GlycerolPSynthase_CS"/>
</dbReference>
<feature type="binding site" evidence="12">
    <location>
        <position position="580"/>
    </location>
    <ligand>
        <name>phosphoenolpyruvate</name>
        <dbReference type="ChEBI" id="CHEBI:58702"/>
    </ligand>
</feature>
<evidence type="ECO:0000256" key="6">
    <source>
        <dbReference type="ARBA" id="ARBA00022679"/>
    </source>
</evidence>
<keyword evidence="9 11" id="KW-0057">Aromatic amino acid biosynthesis</keyword>
<evidence type="ECO:0000256" key="2">
    <source>
        <dbReference type="ARBA" id="ARBA00004696"/>
    </source>
</evidence>
<comment type="catalytic activity">
    <reaction evidence="1 11">
        <text>1-(2-carboxyphenylamino)-1-deoxy-D-ribulose 5-phosphate + H(+) = (1S,2R)-1-C-(indol-3-yl)glycerol 3-phosphate + CO2 + H2O</text>
        <dbReference type="Rhea" id="RHEA:23476"/>
        <dbReference type="ChEBI" id="CHEBI:15377"/>
        <dbReference type="ChEBI" id="CHEBI:15378"/>
        <dbReference type="ChEBI" id="CHEBI:16526"/>
        <dbReference type="ChEBI" id="CHEBI:58613"/>
        <dbReference type="ChEBI" id="CHEBI:58866"/>
        <dbReference type="EC" id="4.1.1.48"/>
    </reaction>
</comment>
<keyword evidence="8 11" id="KW-0822">Tryptophan biosynthesis</keyword>
<comment type="similarity">
    <text evidence="4 13">Belongs to the class-II DAHP synthase family.</text>
</comment>
<evidence type="ECO:0000256" key="9">
    <source>
        <dbReference type="ARBA" id="ARBA00023141"/>
    </source>
</evidence>
<evidence type="ECO:0000256" key="8">
    <source>
        <dbReference type="ARBA" id="ARBA00022822"/>
    </source>
</evidence>
<feature type="binding site" evidence="12">
    <location>
        <position position="685"/>
    </location>
    <ligand>
        <name>Mn(2+)</name>
        <dbReference type="ChEBI" id="CHEBI:29035"/>
    </ligand>
</feature>
<evidence type="ECO:0000256" key="14">
    <source>
        <dbReference type="SAM" id="MobiDB-lite"/>
    </source>
</evidence>
<evidence type="ECO:0000256" key="7">
    <source>
        <dbReference type="ARBA" id="ARBA00022793"/>
    </source>
</evidence>
<accession>A0A7U9HBN6</accession>
<dbReference type="SUPFAM" id="SSF51569">
    <property type="entry name" value="Aldolase"/>
    <property type="match status" value="1"/>
</dbReference>
<proteinExistence type="inferred from homology"/>
<dbReference type="UniPathway" id="UPA00035">
    <property type="reaction ID" value="UER00043"/>
</dbReference>
<keyword evidence="6 13" id="KW-0808">Transferase</keyword>
<dbReference type="InterPro" id="IPR011060">
    <property type="entry name" value="RibuloseP-bd_barrel"/>
</dbReference>
<protein>
    <recommendedName>
        <fullName evidence="11">Indole-3-glycerol phosphate synthase</fullName>
        <shortName evidence="11">IGPS</shortName>
        <ecNumber evidence="11">4.1.1.48</ecNumber>
    </recommendedName>
</protein>
<feature type="binding site" evidence="12">
    <location>
        <position position="397"/>
    </location>
    <ligand>
        <name>phosphoenolpyruvate</name>
        <dbReference type="ChEBI" id="CHEBI:58702"/>
    </ligand>
</feature>
<comment type="similarity">
    <text evidence="3 11">Belongs to the TrpC family.</text>
</comment>